<dbReference type="Proteomes" id="UP001472677">
    <property type="component" value="Unassembled WGS sequence"/>
</dbReference>
<organism evidence="2 3">
    <name type="scientific">Hibiscus sabdariffa</name>
    <name type="common">roselle</name>
    <dbReference type="NCBI Taxonomy" id="183260"/>
    <lineage>
        <taxon>Eukaryota</taxon>
        <taxon>Viridiplantae</taxon>
        <taxon>Streptophyta</taxon>
        <taxon>Embryophyta</taxon>
        <taxon>Tracheophyta</taxon>
        <taxon>Spermatophyta</taxon>
        <taxon>Magnoliopsida</taxon>
        <taxon>eudicotyledons</taxon>
        <taxon>Gunneridae</taxon>
        <taxon>Pentapetalae</taxon>
        <taxon>rosids</taxon>
        <taxon>malvids</taxon>
        <taxon>Malvales</taxon>
        <taxon>Malvaceae</taxon>
        <taxon>Malvoideae</taxon>
        <taxon>Hibiscus</taxon>
    </lineage>
</organism>
<comment type="caution">
    <text evidence="2">The sequence shown here is derived from an EMBL/GenBank/DDBJ whole genome shotgun (WGS) entry which is preliminary data.</text>
</comment>
<sequence length="725" mass="82476">MTDHLRHQITSFRQEDDEAMHEVWERYRDLFRRCPMHGLPEWTQVSIFYNSINTTTRMMLDTSTNGTLLDKPPRESLEILDKLAQNDYQHPTSRRGTTRRGPAQLDSSENILAQIASLTNMVKNMQKQPHIQEVKALDAFCEHCGNNPDASECGQQVESSCYVGNYNKNTMSNTYNPTWRNHPKFSWKNQNNTRNPQLPAQPGFQNQPRQNPQQLLPRQDYQQPTDYKNLENTLAQFMAQTSAYMARTDRFIQKTDAFMDRTEMKLQNHDATLKSLETQVGQISQILSSRPIGGFPSDTEVAKGATHEQCKAITTRSGKILTQTSNKRGTAASPSAAIDAPAEADEPAQISEDQCDPLNTTTGESSAESSHARSDKPEEIRPPPPFPQRLKKQKQDYLFKKFLDILKQVHINLPLVEALQQMPNYAKFLKDMVTRKKRIEEFETVAAIETCLALMHNKVPAKKTDFGSFTIECFIGHNYPTKALCDHGASINLMPKSVFRKLGIGEAKPTIVMLQLADHSYVQPEGKIEDILVQVDKFIFPADFLILDCETNADAPIILGRPFLATGRVLFDFGNEELIFRVDNQHVKMTIHQPNNHEAEADDCRMVKTAQEFNSNEIICPSKEEKQNTGNIDIKNQTNPETGNWVQLRPGKYFEPINYTNENCKIEKPSIEQPPKLELKPLPEQLKYAYLGKNETLPVIISSKLQDAQEEKLIETLRQNKEALG</sequence>
<feature type="compositionally biased region" description="Polar residues" evidence="1">
    <location>
        <begin position="187"/>
        <end position="198"/>
    </location>
</feature>
<gene>
    <name evidence="2" type="ORF">V6N12_062547</name>
</gene>
<evidence type="ECO:0008006" key="4">
    <source>
        <dbReference type="Google" id="ProtNLM"/>
    </source>
</evidence>
<dbReference type="CDD" id="cd00303">
    <property type="entry name" value="retropepsin_like"/>
    <property type="match status" value="1"/>
</dbReference>
<feature type="compositionally biased region" description="Polar residues" evidence="1">
    <location>
        <begin position="357"/>
        <end position="369"/>
    </location>
</feature>
<feature type="region of interest" description="Disordered" evidence="1">
    <location>
        <begin position="289"/>
        <end position="390"/>
    </location>
</feature>
<evidence type="ECO:0000313" key="2">
    <source>
        <dbReference type="EMBL" id="KAK8574870.1"/>
    </source>
</evidence>
<dbReference type="PANTHER" id="PTHR33067">
    <property type="entry name" value="RNA-DIRECTED DNA POLYMERASE-RELATED"/>
    <property type="match status" value="1"/>
</dbReference>
<feature type="compositionally biased region" description="Polar residues" evidence="1">
    <location>
        <begin position="312"/>
        <end position="328"/>
    </location>
</feature>
<dbReference type="InterPro" id="IPR021109">
    <property type="entry name" value="Peptidase_aspartic_dom_sf"/>
</dbReference>
<keyword evidence="3" id="KW-1185">Reference proteome</keyword>
<name>A0ABR2F960_9ROSI</name>
<evidence type="ECO:0000256" key="1">
    <source>
        <dbReference type="SAM" id="MobiDB-lite"/>
    </source>
</evidence>
<accession>A0ABR2F960</accession>
<feature type="compositionally biased region" description="Low complexity" evidence="1">
    <location>
        <begin position="331"/>
        <end position="341"/>
    </location>
</feature>
<evidence type="ECO:0000313" key="3">
    <source>
        <dbReference type="Proteomes" id="UP001472677"/>
    </source>
</evidence>
<feature type="region of interest" description="Disordered" evidence="1">
    <location>
        <begin position="173"/>
        <end position="212"/>
    </location>
</feature>
<reference evidence="2 3" key="1">
    <citation type="journal article" date="2024" name="G3 (Bethesda)">
        <title>Genome assembly of Hibiscus sabdariffa L. provides insights into metabolisms of medicinal natural products.</title>
        <authorList>
            <person name="Kim T."/>
        </authorList>
    </citation>
    <scope>NUCLEOTIDE SEQUENCE [LARGE SCALE GENOMIC DNA]</scope>
    <source>
        <strain evidence="2">TK-2024</strain>
        <tissue evidence="2">Old leaves</tissue>
    </source>
</reference>
<feature type="region of interest" description="Disordered" evidence="1">
    <location>
        <begin position="87"/>
        <end position="107"/>
    </location>
</feature>
<dbReference type="PANTHER" id="PTHR33067:SF32">
    <property type="entry name" value="ASPARTIC PEPTIDASE DDI1-TYPE DOMAIN-CONTAINING PROTEIN"/>
    <property type="match status" value="1"/>
</dbReference>
<protein>
    <recommendedName>
        <fullName evidence="4">Retrotransposon gag domain-containing protein</fullName>
    </recommendedName>
</protein>
<dbReference type="Gene3D" id="2.40.70.10">
    <property type="entry name" value="Acid Proteases"/>
    <property type="match status" value="1"/>
</dbReference>
<proteinExistence type="predicted"/>
<dbReference type="EMBL" id="JBBPBM010000007">
    <property type="protein sequence ID" value="KAK8574870.1"/>
    <property type="molecule type" value="Genomic_DNA"/>
</dbReference>
<feature type="compositionally biased region" description="Basic and acidic residues" evidence="1">
    <location>
        <begin position="370"/>
        <end position="381"/>
    </location>
</feature>